<protein>
    <submittedName>
        <fullName evidence="1">Uncharacterized protein</fullName>
    </submittedName>
</protein>
<name>A0A699W8I4_TANCI</name>
<organism evidence="1">
    <name type="scientific">Tanacetum cinerariifolium</name>
    <name type="common">Dalmatian daisy</name>
    <name type="synonym">Chrysanthemum cinerariifolium</name>
    <dbReference type="NCBI Taxonomy" id="118510"/>
    <lineage>
        <taxon>Eukaryota</taxon>
        <taxon>Viridiplantae</taxon>
        <taxon>Streptophyta</taxon>
        <taxon>Embryophyta</taxon>
        <taxon>Tracheophyta</taxon>
        <taxon>Spermatophyta</taxon>
        <taxon>Magnoliopsida</taxon>
        <taxon>eudicotyledons</taxon>
        <taxon>Gunneridae</taxon>
        <taxon>Pentapetalae</taxon>
        <taxon>asterids</taxon>
        <taxon>campanulids</taxon>
        <taxon>Asterales</taxon>
        <taxon>Asteraceae</taxon>
        <taxon>Asteroideae</taxon>
        <taxon>Anthemideae</taxon>
        <taxon>Anthemidinae</taxon>
        <taxon>Tanacetum</taxon>
    </lineage>
</organism>
<comment type="caution">
    <text evidence="1">The sequence shown here is derived from an EMBL/GenBank/DDBJ whole genome shotgun (WGS) entry which is preliminary data.</text>
</comment>
<feature type="non-terminal residue" evidence="1">
    <location>
        <position position="1"/>
    </location>
</feature>
<gene>
    <name evidence="1" type="ORF">Tci_914978</name>
</gene>
<dbReference type="AlphaFoldDB" id="A0A699W8I4"/>
<proteinExistence type="predicted"/>
<accession>A0A699W8I4</accession>
<sequence>IVGPGRLAAAAELSPTLHPGLGVASSSLFQGSVSASGIPALRLVDGVDRGSSDGILQDRASE</sequence>
<dbReference type="EMBL" id="BKCJ011587925">
    <property type="protein sequence ID" value="GFD43009.1"/>
    <property type="molecule type" value="Genomic_DNA"/>
</dbReference>
<evidence type="ECO:0000313" key="1">
    <source>
        <dbReference type="EMBL" id="GFD43009.1"/>
    </source>
</evidence>
<reference evidence="1" key="1">
    <citation type="journal article" date="2019" name="Sci. Rep.">
        <title>Draft genome of Tanacetum cinerariifolium, the natural source of mosquito coil.</title>
        <authorList>
            <person name="Yamashiro T."/>
            <person name="Shiraishi A."/>
            <person name="Satake H."/>
            <person name="Nakayama K."/>
        </authorList>
    </citation>
    <scope>NUCLEOTIDE SEQUENCE</scope>
</reference>